<evidence type="ECO:0000259" key="9">
    <source>
        <dbReference type="PROSITE" id="PS51760"/>
    </source>
</evidence>
<protein>
    <recommendedName>
        <fullName evidence="8">Beta-xylanase</fullName>
        <ecNumber evidence="8">3.2.1.8</ecNumber>
    </recommendedName>
</protein>
<keyword evidence="4 8" id="KW-0378">Hydrolase</keyword>
<comment type="pathway">
    <text evidence="2">Glycan degradation; xylan degradation.</text>
</comment>
<dbReference type="PRINTS" id="PR00134">
    <property type="entry name" value="GLHYDRLASE10"/>
</dbReference>
<dbReference type="InterPro" id="IPR044846">
    <property type="entry name" value="GH10"/>
</dbReference>
<keyword evidence="5 8" id="KW-0119">Carbohydrate metabolism</keyword>
<evidence type="ECO:0000256" key="7">
    <source>
        <dbReference type="ARBA" id="ARBA00023326"/>
    </source>
</evidence>
<evidence type="ECO:0000256" key="8">
    <source>
        <dbReference type="RuleBase" id="RU361174"/>
    </source>
</evidence>
<evidence type="ECO:0000256" key="4">
    <source>
        <dbReference type="ARBA" id="ARBA00022801"/>
    </source>
</evidence>
<dbReference type="Proteomes" id="UP000678228">
    <property type="component" value="Unassembled WGS sequence"/>
</dbReference>
<dbReference type="PANTHER" id="PTHR31490">
    <property type="entry name" value="GLYCOSYL HYDROLASE"/>
    <property type="match status" value="1"/>
</dbReference>
<feature type="domain" description="GH10" evidence="9">
    <location>
        <begin position="6"/>
        <end position="335"/>
    </location>
</feature>
<dbReference type="SUPFAM" id="SSF51445">
    <property type="entry name" value="(Trans)glycosidases"/>
    <property type="match status" value="1"/>
</dbReference>
<dbReference type="AlphaFoldDB" id="A0A940WV22"/>
<dbReference type="SMART" id="SM00633">
    <property type="entry name" value="Glyco_10"/>
    <property type="match status" value="1"/>
</dbReference>
<evidence type="ECO:0000256" key="2">
    <source>
        <dbReference type="ARBA" id="ARBA00004851"/>
    </source>
</evidence>
<evidence type="ECO:0000256" key="1">
    <source>
        <dbReference type="ARBA" id="ARBA00000681"/>
    </source>
</evidence>
<dbReference type="PANTHER" id="PTHR31490:SF90">
    <property type="entry name" value="ENDO-1,4-BETA-XYLANASE A"/>
    <property type="match status" value="1"/>
</dbReference>
<dbReference type="InterPro" id="IPR001000">
    <property type="entry name" value="GH10_dom"/>
</dbReference>
<keyword evidence="3" id="KW-0858">Xylan degradation</keyword>
<dbReference type="InterPro" id="IPR017853">
    <property type="entry name" value="GH"/>
</dbReference>
<accession>A0A940WV22</accession>
<keyword evidence="7 8" id="KW-0624">Polysaccharide degradation</keyword>
<sequence>MDKLENKKAPILKESYSNYFRIGAAVNERTLHSASELLKKQFNSLTAENEMKPEMLQPEEGVFSFEKSDRIVQFAQDHNMAVRGHTLVWHNQMPEWMFHDTTGTTIDRQRLLERMKSHIQTVVKRYAGKVDCWDVVNEAIADESSQFLRASKWLDIVGEDFIEKAFFFAHEADPTASLFYNDYNESEPVKRDKIFRLVKSLIEKEVPIHGVGMQAHWNIHLPTIDNIRRAIELYASLGLQVQITEMDVSVFDWEDRRTDLKQPTDEMKELQAERFEAFFKVFREYREVITSVTFWGAADDYTWLSDFPVRGRKNWPFLFDENHRPKEALTTVTSF</sequence>
<gene>
    <name evidence="10" type="ORF">J7W16_07655</name>
</gene>
<evidence type="ECO:0000313" key="11">
    <source>
        <dbReference type="Proteomes" id="UP000678228"/>
    </source>
</evidence>
<dbReference type="EMBL" id="JAGKSQ010000003">
    <property type="protein sequence ID" value="MBP3951007.1"/>
    <property type="molecule type" value="Genomic_DNA"/>
</dbReference>
<evidence type="ECO:0000256" key="5">
    <source>
        <dbReference type="ARBA" id="ARBA00023277"/>
    </source>
</evidence>
<dbReference type="Pfam" id="PF00331">
    <property type="entry name" value="Glyco_hydro_10"/>
    <property type="match status" value="1"/>
</dbReference>
<comment type="catalytic activity">
    <reaction evidence="1 8">
        <text>Endohydrolysis of (1-&gt;4)-beta-D-xylosidic linkages in xylans.</text>
        <dbReference type="EC" id="3.2.1.8"/>
    </reaction>
</comment>
<evidence type="ECO:0000256" key="6">
    <source>
        <dbReference type="ARBA" id="ARBA00023295"/>
    </source>
</evidence>
<dbReference type="GO" id="GO:0031176">
    <property type="term" value="F:endo-1,4-beta-xylanase activity"/>
    <property type="evidence" value="ECO:0007669"/>
    <property type="project" value="UniProtKB-EC"/>
</dbReference>
<organism evidence="10 11">
    <name type="scientific">Halalkalibacter suaedae</name>
    <dbReference type="NCBI Taxonomy" id="2822140"/>
    <lineage>
        <taxon>Bacteria</taxon>
        <taxon>Bacillati</taxon>
        <taxon>Bacillota</taxon>
        <taxon>Bacilli</taxon>
        <taxon>Bacillales</taxon>
        <taxon>Bacillaceae</taxon>
        <taxon>Halalkalibacter</taxon>
    </lineage>
</organism>
<keyword evidence="6 8" id="KW-0326">Glycosidase</keyword>
<evidence type="ECO:0000256" key="3">
    <source>
        <dbReference type="ARBA" id="ARBA00022651"/>
    </source>
</evidence>
<dbReference type="Gene3D" id="3.20.20.80">
    <property type="entry name" value="Glycosidases"/>
    <property type="match status" value="1"/>
</dbReference>
<comment type="similarity">
    <text evidence="8">Belongs to the glycosyl hydrolase 10 (cellulase F) family.</text>
</comment>
<dbReference type="EC" id="3.2.1.8" evidence="8"/>
<reference evidence="10" key="1">
    <citation type="submission" date="2021-03" db="EMBL/GenBank/DDBJ databases">
        <title>Bacillus suaedae sp. nov., isolated from Suaeda aralocaspica.</title>
        <authorList>
            <person name="Lei R.F.R."/>
        </authorList>
    </citation>
    <scope>NUCLEOTIDE SEQUENCE</scope>
    <source>
        <strain evidence="10">YZJH907-2</strain>
    </source>
</reference>
<dbReference type="PROSITE" id="PS51760">
    <property type="entry name" value="GH10_2"/>
    <property type="match status" value="1"/>
</dbReference>
<keyword evidence="11" id="KW-1185">Reference proteome</keyword>
<dbReference type="GO" id="GO:0045493">
    <property type="term" value="P:xylan catabolic process"/>
    <property type="evidence" value="ECO:0007669"/>
    <property type="project" value="UniProtKB-KW"/>
</dbReference>
<dbReference type="RefSeq" id="WP_210596715.1">
    <property type="nucleotide sequence ID" value="NZ_JAGKSQ010000003.1"/>
</dbReference>
<name>A0A940WV22_9BACI</name>
<evidence type="ECO:0000313" key="10">
    <source>
        <dbReference type="EMBL" id="MBP3951007.1"/>
    </source>
</evidence>
<proteinExistence type="inferred from homology"/>
<comment type="caution">
    <text evidence="10">The sequence shown here is derived from an EMBL/GenBank/DDBJ whole genome shotgun (WGS) entry which is preliminary data.</text>
</comment>